<reference evidence="2 3" key="1">
    <citation type="submission" date="2019-03" db="EMBL/GenBank/DDBJ databases">
        <title>Genomic Encyclopedia of Type Strains, Phase IV (KMG-IV): sequencing the most valuable type-strain genomes for metagenomic binning, comparative biology and taxonomic classification.</title>
        <authorList>
            <person name="Goeker M."/>
        </authorList>
    </citation>
    <scope>NUCLEOTIDE SEQUENCE [LARGE SCALE GENOMIC DNA]</scope>
    <source>
        <strain evidence="2 3">DSM 11170</strain>
    </source>
</reference>
<name>A0A4R2RJN7_9FIRM</name>
<evidence type="ECO:0000313" key="2">
    <source>
        <dbReference type="EMBL" id="TCP64040.1"/>
    </source>
</evidence>
<evidence type="ECO:0000259" key="1">
    <source>
        <dbReference type="Pfam" id="PF07833"/>
    </source>
</evidence>
<dbReference type="InterPro" id="IPR012854">
    <property type="entry name" value="Cu_amine_oxidase-like_N"/>
</dbReference>
<dbReference type="RefSeq" id="WP_131919234.1">
    <property type="nucleotide sequence ID" value="NZ_JAOQNU010000026.1"/>
</dbReference>
<keyword evidence="3" id="KW-1185">Reference proteome</keyword>
<dbReference type="AlphaFoldDB" id="A0A4R2RJN7"/>
<dbReference type="Gene3D" id="3.30.457.10">
    <property type="entry name" value="Copper amine oxidase-like, N-terminal domain"/>
    <property type="match status" value="2"/>
</dbReference>
<dbReference type="Pfam" id="PF07833">
    <property type="entry name" value="Cu_amine_oxidN1"/>
    <property type="match status" value="1"/>
</dbReference>
<sequence>KYTVNGMEKSMDVAPYIKNSRTYMPVRYVAEALGVSSDNIIWDADSQSVTLIKGSTIAQMTIGSPQMKVNGTTIYMDAAPEITSDRTMLPLRFIAQALGASVHWDDATQTATLK</sequence>
<dbReference type="SUPFAM" id="SSF55383">
    <property type="entry name" value="Copper amine oxidase, domain N"/>
    <property type="match status" value="2"/>
</dbReference>
<feature type="domain" description="Copper amine oxidase-like N-terminal" evidence="1">
    <location>
        <begin position="3"/>
        <end position="112"/>
    </location>
</feature>
<proteinExistence type="predicted"/>
<evidence type="ECO:0000313" key="3">
    <source>
        <dbReference type="Proteomes" id="UP000294813"/>
    </source>
</evidence>
<comment type="caution">
    <text evidence="2">The sequence shown here is derived from an EMBL/GenBank/DDBJ whole genome shotgun (WGS) entry which is preliminary data.</text>
</comment>
<dbReference type="OrthoDB" id="9816096at2"/>
<dbReference type="EMBL" id="SLXT01000012">
    <property type="protein sequence ID" value="TCP64040.1"/>
    <property type="molecule type" value="Genomic_DNA"/>
</dbReference>
<accession>A0A4R2RJN7</accession>
<dbReference type="InterPro" id="IPR036582">
    <property type="entry name" value="Mao_N_sf"/>
</dbReference>
<dbReference type="Proteomes" id="UP000294813">
    <property type="component" value="Unassembled WGS sequence"/>
</dbReference>
<gene>
    <name evidence="2" type="ORF">EDD73_1121</name>
</gene>
<feature type="non-terminal residue" evidence="2">
    <location>
        <position position="1"/>
    </location>
</feature>
<protein>
    <submittedName>
        <fullName evidence="2">Copper amine oxidase-like protein</fullName>
    </submittedName>
</protein>
<organism evidence="2 3">
    <name type="scientific">Heliophilum fasciatum</name>
    <dbReference type="NCBI Taxonomy" id="35700"/>
    <lineage>
        <taxon>Bacteria</taxon>
        <taxon>Bacillati</taxon>
        <taxon>Bacillota</taxon>
        <taxon>Clostridia</taxon>
        <taxon>Eubacteriales</taxon>
        <taxon>Heliobacteriaceae</taxon>
        <taxon>Heliophilum</taxon>
    </lineage>
</organism>